<dbReference type="Pfam" id="PF00441">
    <property type="entry name" value="Acyl-CoA_dh_1"/>
    <property type="match status" value="1"/>
</dbReference>
<dbReference type="Gene3D" id="2.40.110.10">
    <property type="entry name" value="Butyryl-CoA Dehydrogenase, subunit A, domain 2"/>
    <property type="match status" value="1"/>
</dbReference>
<dbReference type="Pfam" id="PF02771">
    <property type="entry name" value="Acyl-CoA_dh_N"/>
    <property type="match status" value="1"/>
</dbReference>
<comment type="cofactor">
    <cofactor evidence="1 5">
        <name>FAD</name>
        <dbReference type="ChEBI" id="CHEBI:57692"/>
    </cofactor>
</comment>
<accession>A0A8J3EDA0</accession>
<dbReference type="GO" id="GO:0033539">
    <property type="term" value="P:fatty acid beta-oxidation using acyl-CoA dehydrogenase"/>
    <property type="evidence" value="ECO:0007669"/>
    <property type="project" value="TreeGrafter"/>
</dbReference>
<keyword evidence="10" id="KW-1185">Reference proteome</keyword>
<keyword evidence="5" id="KW-0560">Oxidoreductase</keyword>
<dbReference type="Pfam" id="PF02770">
    <property type="entry name" value="Acyl-CoA_dh_M"/>
    <property type="match status" value="1"/>
</dbReference>
<gene>
    <name evidence="9" type="primary">mmgC</name>
    <name evidence="9" type="ORF">GCM10010964_30620</name>
</gene>
<dbReference type="Gene3D" id="1.20.140.10">
    <property type="entry name" value="Butyryl-CoA Dehydrogenase, subunit A, domain 3"/>
    <property type="match status" value="1"/>
</dbReference>
<evidence type="ECO:0000256" key="2">
    <source>
        <dbReference type="ARBA" id="ARBA00009347"/>
    </source>
</evidence>
<dbReference type="EMBL" id="BMKS01000009">
    <property type="protein sequence ID" value="GGG40858.1"/>
    <property type="molecule type" value="Genomic_DNA"/>
</dbReference>
<evidence type="ECO:0000256" key="4">
    <source>
        <dbReference type="ARBA" id="ARBA00022827"/>
    </source>
</evidence>
<dbReference type="AlphaFoldDB" id="A0A8J3EDA0"/>
<dbReference type="SUPFAM" id="SSF47203">
    <property type="entry name" value="Acyl-CoA dehydrogenase C-terminal domain-like"/>
    <property type="match status" value="1"/>
</dbReference>
<evidence type="ECO:0000256" key="5">
    <source>
        <dbReference type="RuleBase" id="RU362125"/>
    </source>
</evidence>
<keyword evidence="4 5" id="KW-0274">FAD</keyword>
<dbReference type="InterPro" id="IPR013786">
    <property type="entry name" value="AcylCoA_DH/ox_N"/>
</dbReference>
<dbReference type="InterPro" id="IPR046373">
    <property type="entry name" value="Acyl-CoA_Oxase/DH_mid-dom_sf"/>
</dbReference>
<dbReference type="PANTHER" id="PTHR43884">
    <property type="entry name" value="ACYL-COA DEHYDROGENASE"/>
    <property type="match status" value="1"/>
</dbReference>
<dbReference type="Gene3D" id="1.10.540.10">
    <property type="entry name" value="Acyl-CoA dehydrogenase/oxidase, N-terminal domain"/>
    <property type="match status" value="1"/>
</dbReference>
<reference evidence="9 10" key="1">
    <citation type="journal article" date="2014" name="Int. J. Syst. Evol. Microbiol.">
        <title>Complete genome sequence of Corynebacterium casei LMG S-19264T (=DSM 44701T), isolated from a smear-ripened cheese.</title>
        <authorList>
            <consortium name="US DOE Joint Genome Institute (JGI-PGF)"/>
            <person name="Walter F."/>
            <person name="Albersmeier A."/>
            <person name="Kalinowski J."/>
            <person name="Ruckert C."/>
        </authorList>
    </citation>
    <scope>NUCLEOTIDE SEQUENCE [LARGE SCALE GENOMIC DNA]</scope>
    <source>
        <strain evidence="9 10">CGMCC 1.16330</strain>
    </source>
</reference>
<organism evidence="9 10">
    <name type="scientific">Caldovatus sediminis</name>
    <dbReference type="NCBI Taxonomy" id="2041189"/>
    <lineage>
        <taxon>Bacteria</taxon>
        <taxon>Pseudomonadati</taxon>
        <taxon>Pseudomonadota</taxon>
        <taxon>Alphaproteobacteria</taxon>
        <taxon>Acetobacterales</taxon>
        <taxon>Roseomonadaceae</taxon>
        <taxon>Caldovatus</taxon>
    </lineage>
</organism>
<dbReference type="GO" id="GO:0003995">
    <property type="term" value="F:acyl-CoA dehydrogenase activity"/>
    <property type="evidence" value="ECO:0007669"/>
    <property type="project" value="TreeGrafter"/>
</dbReference>
<name>A0A8J3EDA0_9PROT</name>
<dbReference type="InterPro" id="IPR009075">
    <property type="entry name" value="AcylCo_DH/oxidase_C"/>
</dbReference>
<evidence type="ECO:0000256" key="1">
    <source>
        <dbReference type="ARBA" id="ARBA00001974"/>
    </source>
</evidence>
<feature type="domain" description="Acyl-CoA oxidase/dehydrogenase middle" evidence="7">
    <location>
        <begin position="126"/>
        <end position="220"/>
    </location>
</feature>
<dbReference type="InterPro" id="IPR036250">
    <property type="entry name" value="AcylCo_DH-like_C"/>
</dbReference>
<dbReference type="InterPro" id="IPR006091">
    <property type="entry name" value="Acyl-CoA_Oxase/DH_mid-dom"/>
</dbReference>
<feature type="domain" description="Acyl-CoA dehydrogenase/oxidase N-terminal" evidence="8">
    <location>
        <begin position="15"/>
        <end position="110"/>
    </location>
</feature>
<keyword evidence="3 5" id="KW-0285">Flavoprotein</keyword>
<protein>
    <submittedName>
        <fullName evidence="9">Acyl-CoA dehydrogenase</fullName>
    </submittedName>
</protein>
<comment type="caution">
    <text evidence="9">The sequence shown here is derived from an EMBL/GenBank/DDBJ whole genome shotgun (WGS) entry which is preliminary data.</text>
</comment>
<dbReference type="GO" id="GO:0046359">
    <property type="term" value="P:butyrate catabolic process"/>
    <property type="evidence" value="ECO:0007669"/>
    <property type="project" value="TreeGrafter"/>
</dbReference>
<dbReference type="Proteomes" id="UP000597507">
    <property type="component" value="Unassembled WGS sequence"/>
</dbReference>
<evidence type="ECO:0000313" key="10">
    <source>
        <dbReference type="Proteomes" id="UP000597507"/>
    </source>
</evidence>
<evidence type="ECO:0000313" key="9">
    <source>
        <dbReference type="EMBL" id="GGG40858.1"/>
    </source>
</evidence>
<dbReference type="RefSeq" id="WP_188901727.1">
    <property type="nucleotide sequence ID" value="NZ_BMKS01000009.1"/>
</dbReference>
<dbReference type="GO" id="GO:0050660">
    <property type="term" value="F:flavin adenine dinucleotide binding"/>
    <property type="evidence" value="ECO:0007669"/>
    <property type="project" value="InterPro"/>
</dbReference>
<dbReference type="InterPro" id="IPR009100">
    <property type="entry name" value="AcylCoA_DH/oxidase_NM_dom_sf"/>
</dbReference>
<proteinExistence type="inferred from homology"/>
<feature type="domain" description="Acyl-CoA dehydrogenase/oxidase C-terminal" evidence="6">
    <location>
        <begin position="229"/>
        <end position="380"/>
    </location>
</feature>
<dbReference type="PANTHER" id="PTHR43884:SF12">
    <property type="entry name" value="ISOVALERYL-COA DEHYDROGENASE, MITOCHONDRIAL-RELATED"/>
    <property type="match status" value="1"/>
</dbReference>
<evidence type="ECO:0000256" key="3">
    <source>
        <dbReference type="ARBA" id="ARBA00022630"/>
    </source>
</evidence>
<evidence type="ECO:0000259" key="6">
    <source>
        <dbReference type="Pfam" id="PF00441"/>
    </source>
</evidence>
<comment type="similarity">
    <text evidence="2 5">Belongs to the acyl-CoA dehydrogenase family.</text>
</comment>
<evidence type="ECO:0000259" key="7">
    <source>
        <dbReference type="Pfam" id="PF02770"/>
    </source>
</evidence>
<dbReference type="InterPro" id="IPR037069">
    <property type="entry name" value="AcylCoA_DH/ox_N_sf"/>
</dbReference>
<evidence type="ECO:0000259" key="8">
    <source>
        <dbReference type="Pfam" id="PF02771"/>
    </source>
</evidence>
<dbReference type="SUPFAM" id="SSF56645">
    <property type="entry name" value="Acyl-CoA dehydrogenase NM domain-like"/>
    <property type="match status" value="1"/>
</dbReference>
<sequence>MDSTARRRPANSVDAAEFRALCAAFARREVAPRWEQADRDRAFPRDFYRAAAGAGLVGVALPHSVGGADLGATEEAILLEETSKANPNLAVALLVQEVAGGLLAEFGEGELLDLARANIAGDCLLALAVTEPEAGNDVQNVKTLARRSGGDWLLSGMKSFITLGGDADVLVLLAQTDPAQGRRGMRFFAVDRNSPGLVASQIGTYVNRPAPTYRITLEDVRVPARRMIGAGFREIMAGFNRERIMVAARWLGHMQTALAWAVGYARTRRQFGRPIGANQSIAFSLAQAHADIEAVRHLTYHAAARWDAGVPLDRVILDVSTAKLLATQAVVRVTQTALHVGGGWGLTEELPAMRLAMDALVAPVTVGSWEIQLRAIARQIGLPCD</sequence>